<dbReference type="EMBL" id="VCBC01000002">
    <property type="protein sequence ID" value="TLU67502.1"/>
    <property type="molecule type" value="Genomic_DNA"/>
</dbReference>
<protein>
    <recommendedName>
        <fullName evidence="4">DUF3137 domain-containing protein</fullName>
    </recommendedName>
</protein>
<evidence type="ECO:0000313" key="3">
    <source>
        <dbReference type="Proteomes" id="UP000307790"/>
    </source>
</evidence>
<keyword evidence="1" id="KW-0812">Transmembrane</keyword>
<comment type="caution">
    <text evidence="2">The sequence shown here is derived from an EMBL/GenBank/DDBJ whole genome shotgun (WGS) entry which is preliminary data.</text>
</comment>
<feature type="transmembrane region" description="Helical" evidence="1">
    <location>
        <begin position="6"/>
        <end position="23"/>
    </location>
</feature>
<dbReference type="AlphaFoldDB" id="A0A5R9IQE6"/>
<evidence type="ECO:0000256" key="1">
    <source>
        <dbReference type="SAM" id="Phobius"/>
    </source>
</evidence>
<sequence>MSEVDLYFLATVVILAFITSLMARKKKDQFKESADKFISSHGFKKVNTISSNVYKKGFNIFALDDDGQIENILFKKVHSKDIYIFDFKYIINSGNGNSRTASQRVVYVQLPGELLYQFELKPEGFFDKVKQAIGFEDIDYDDYKEFSKKYALTALNKEIIERNFPPELMKELVNKNGVCIEARSDCILIYNNSEHQYSAYEALYKDVLTYTDILVGEKRSPEPVK</sequence>
<dbReference type="RefSeq" id="WP_138318105.1">
    <property type="nucleotide sequence ID" value="NZ_VCBC01000002.1"/>
</dbReference>
<gene>
    <name evidence="2" type="ORF">FE810_00675</name>
</gene>
<accession>A0A5R9IQE6</accession>
<keyword evidence="3" id="KW-1185">Reference proteome</keyword>
<evidence type="ECO:0000313" key="2">
    <source>
        <dbReference type="EMBL" id="TLU67502.1"/>
    </source>
</evidence>
<keyword evidence="1" id="KW-0472">Membrane</keyword>
<evidence type="ECO:0008006" key="4">
    <source>
        <dbReference type="Google" id="ProtNLM"/>
    </source>
</evidence>
<dbReference type="OrthoDB" id="6400478at2"/>
<reference evidence="2 3" key="1">
    <citation type="submission" date="2019-05" db="EMBL/GenBank/DDBJ databases">
        <title>Genome sequences of Thalassotalea litorea 1K03283.</title>
        <authorList>
            <person name="Zhang D."/>
        </authorList>
    </citation>
    <scope>NUCLEOTIDE SEQUENCE [LARGE SCALE GENOMIC DNA]</scope>
    <source>
        <strain evidence="2 3">MCCC 1K03283</strain>
    </source>
</reference>
<name>A0A5R9IQE6_9GAMM</name>
<proteinExistence type="predicted"/>
<organism evidence="2 3">
    <name type="scientific">Thalassotalea litorea</name>
    <dbReference type="NCBI Taxonomy" id="2020715"/>
    <lineage>
        <taxon>Bacteria</taxon>
        <taxon>Pseudomonadati</taxon>
        <taxon>Pseudomonadota</taxon>
        <taxon>Gammaproteobacteria</taxon>
        <taxon>Alteromonadales</taxon>
        <taxon>Colwelliaceae</taxon>
        <taxon>Thalassotalea</taxon>
    </lineage>
</organism>
<dbReference type="Proteomes" id="UP000307790">
    <property type="component" value="Unassembled WGS sequence"/>
</dbReference>
<keyword evidence="1" id="KW-1133">Transmembrane helix</keyword>